<feature type="domain" description="N-acetyltransferase" evidence="2">
    <location>
        <begin position="1"/>
        <end position="167"/>
    </location>
</feature>
<dbReference type="EMBL" id="CAKJTG010000004">
    <property type="protein sequence ID" value="CAG9607136.1"/>
    <property type="molecule type" value="Genomic_DNA"/>
</dbReference>
<dbReference type="InterPro" id="IPR000182">
    <property type="entry name" value="GNAT_dom"/>
</dbReference>
<dbReference type="InterPro" id="IPR016181">
    <property type="entry name" value="Acyl_CoA_acyltransferase"/>
</dbReference>
<accession>A0A9C7G7F7</accession>
<dbReference type="CDD" id="cd04301">
    <property type="entry name" value="NAT_SF"/>
    <property type="match status" value="1"/>
</dbReference>
<evidence type="ECO:0000313" key="3">
    <source>
        <dbReference type="EMBL" id="CAG9607136.1"/>
    </source>
</evidence>
<dbReference type="PROSITE" id="PS51186">
    <property type="entry name" value="GNAT"/>
    <property type="match status" value="1"/>
</dbReference>
<evidence type="ECO:0000259" key="2">
    <source>
        <dbReference type="PROSITE" id="PS51186"/>
    </source>
</evidence>
<dbReference type="InterPro" id="IPR050769">
    <property type="entry name" value="NAT_camello-type"/>
</dbReference>
<name>A0A9C7G7F7_9BACI</name>
<protein>
    <recommendedName>
        <fullName evidence="2">N-acetyltransferase domain-containing protein</fullName>
    </recommendedName>
</protein>
<dbReference type="GO" id="GO:0008080">
    <property type="term" value="F:N-acetyltransferase activity"/>
    <property type="evidence" value="ECO:0007669"/>
    <property type="project" value="InterPro"/>
</dbReference>
<evidence type="ECO:0000256" key="1">
    <source>
        <dbReference type="ARBA" id="ARBA00022679"/>
    </source>
</evidence>
<sequence length="167" mass="18816">MIIRDAREDEIPYIRNQRIKSYEEHANSIPEKHWNTLKNALLSDKDTQFGVECIVAELDGEIVGSVVLFPANTDAYVGTAIELQYPEIRMLAVSPEARGKGIAAALILECIRRAKVNGFQAIGLHTADFMESAVKLYQRIGFQRLPEFDFEPANDGIIVKGYRLTFE</sequence>
<proteinExistence type="predicted"/>
<keyword evidence="4" id="KW-1185">Reference proteome</keyword>
<dbReference type="Gene3D" id="3.40.630.30">
    <property type="match status" value="1"/>
</dbReference>
<dbReference type="Proteomes" id="UP000789845">
    <property type="component" value="Unassembled WGS sequence"/>
</dbReference>
<organism evidence="3 4">
    <name type="scientific">Pseudoneobacillus rhizosphaerae</name>
    <dbReference type="NCBI Taxonomy" id="2880968"/>
    <lineage>
        <taxon>Bacteria</taxon>
        <taxon>Bacillati</taxon>
        <taxon>Bacillota</taxon>
        <taxon>Bacilli</taxon>
        <taxon>Bacillales</taxon>
        <taxon>Bacillaceae</taxon>
        <taxon>Pseudoneobacillus</taxon>
    </lineage>
</organism>
<dbReference type="AlphaFoldDB" id="A0A9C7G7F7"/>
<dbReference type="SUPFAM" id="SSF55729">
    <property type="entry name" value="Acyl-CoA N-acyltransferases (Nat)"/>
    <property type="match status" value="1"/>
</dbReference>
<evidence type="ECO:0000313" key="4">
    <source>
        <dbReference type="Proteomes" id="UP000789845"/>
    </source>
</evidence>
<reference evidence="3" key="1">
    <citation type="submission" date="2021-10" db="EMBL/GenBank/DDBJ databases">
        <authorList>
            <person name="Criscuolo A."/>
        </authorList>
    </citation>
    <scope>NUCLEOTIDE SEQUENCE</scope>
    <source>
        <strain evidence="3">CIP111885</strain>
    </source>
</reference>
<gene>
    <name evidence="3" type="ORF">NEOCIP111885_00826</name>
</gene>
<dbReference type="Pfam" id="PF00583">
    <property type="entry name" value="Acetyltransf_1"/>
    <property type="match status" value="1"/>
</dbReference>
<dbReference type="PANTHER" id="PTHR13947">
    <property type="entry name" value="GNAT FAMILY N-ACETYLTRANSFERASE"/>
    <property type="match status" value="1"/>
</dbReference>
<keyword evidence="1" id="KW-0808">Transferase</keyword>
<comment type="caution">
    <text evidence="3">The sequence shown here is derived from an EMBL/GenBank/DDBJ whole genome shotgun (WGS) entry which is preliminary data.</text>
</comment>
<dbReference type="PANTHER" id="PTHR13947:SF37">
    <property type="entry name" value="LD18367P"/>
    <property type="match status" value="1"/>
</dbReference>